<keyword evidence="2" id="KW-0227">DNA damage</keyword>
<dbReference type="PANTHER" id="PTHR15107">
    <property type="entry name" value="RETINOBLASTOMA BINDING PROTEIN 8"/>
    <property type="match status" value="1"/>
</dbReference>
<feature type="compositionally biased region" description="Basic and acidic residues" evidence="4">
    <location>
        <begin position="297"/>
        <end position="307"/>
    </location>
</feature>
<feature type="compositionally biased region" description="Basic and acidic residues" evidence="4">
    <location>
        <begin position="150"/>
        <end position="179"/>
    </location>
</feature>
<feature type="region of interest" description="Disordered" evidence="4">
    <location>
        <begin position="150"/>
        <end position="312"/>
    </location>
</feature>
<keyword evidence="7" id="KW-1185">Reference proteome</keyword>
<evidence type="ECO:0000256" key="1">
    <source>
        <dbReference type="ARBA" id="ARBA00004123"/>
    </source>
</evidence>
<protein>
    <recommendedName>
        <fullName evidence="5">DNA endonuclease activator Ctp1 C-terminal domain-containing protein</fullName>
    </recommendedName>
</protein>
<organism evidence="6 7">
    <name type="scientific">Bionectria ochroleuca</name>
    <name type="common">Gliocladium roseum</name>
    <dbReference type="NCBI Taxonomy" id="29856"/>
    <lineage>
        <taxon>Eukaryota</taxon>
        <taxon>Fungi</taxon>
        <taxon>Dikarya</taxon>
        <taxon>Ascomycota</taxon>
        <taxon>Pezizomycotina</taxon>
        <taxon>Sordariomycetes</taxon>
        <taxon>Hypocreomycetidae</taxon>
        <taxon>Hypocreales</taxon>
        <taxon>Bionectriaceae</taxon>
        <taxon>Clonostachys</taxon>
    </lineage>
</organism>
<sequence>MTSWFERGRPALFEALTRACEQIDRDLVAELQQKGLEIENHARSGTLSNSVSPEVSFNPDFQLVTEARDHATPPVPTPGIGGGDDDKAQDVEAAPGTRSEEERDWKAEYAKLSARYNALSHNFKKARDALQKRKDERDRWIQHATLLEKRAKAAEEEHGIRILDRDQSKRKGKKPEDTGYRSISSIPDPPLSRAASEVNKEPTDGPDDGGSAGAADSDTTESVITQDKSEQGLPPMQPGPVVEEPYIKQEPSSEGVVFLEERPLKKRRGVDGDVAPMTPLIKREAGTNSSSPLVSLHRYDFNPHESPDLGETVAEMVTPRKRKAVRYESDYSVLEEDAGRVAELPQPDVDSHKAAETKKQQAKDRFSSALTPIDPNKLRRPMQTPISRLEKPLSKDIGHGIARLAEDGGGYGSRTPIMPATAKLPSKGRLDLLLNSPSADEQLPISRSAPRIRDRTNILRDDLHIPKPRELPFDRADRQTRPKGVKTPPVTRGPWANVPPPSSAPEATGNSGNSRPSGSMLRSRSPTKLKLDDFKINPRVNDGHDFAFSEVVRDRNERACLPGCVDMHCCGKTFRALALSQRPDPPLTSAQRAEETRLLEEYLGDECDRIPRLSSEERAELWLQAKTRELANKFGRHKHRYSRMQSPPGFWNADFPSTQELEAEKNEAAKREKQTVQERYREAMRPGGRWVFRDE</sequence>
<evidence type="ECO:0000313" key="7">
    <source>
        <dbReference type="Proteomes" id="UP000766486"/>
    </source>
</evidence>
<dbReference type="Pfam" id="PF08573">
    <property type="entry name" value="SAE2"/>
    <property type="match status" value="1"/>
</dbReference>
<feature type="compositionally biased region" description="Basic and acidic residues" evidence="4">
    <location>
        <begin position="349"/>
        <end position="365"/>
    </location>
</feature>
<reference evidence="6 7" key="1">
    <citation type="submission" date="2019-06" db="EMBL/GenBank/DDBJ databases">
        <authorList>
            <person name="Broberg M."/>
        </authorList>
    </citation>
    <scope>NUCLEOTIDE SEQUENCE [LARGE SCALE GENOMIC DNA]</scope>
</reference>
<evidence type="ECO:0000313" key="6">
    <source>
        <dbReference type="EMBL" id="VUC34677.1"/>
    </source>
</evidence>
<accession>A0ABY6UWT8</accession>
<feature type="compositionally biased region" description="Polar residues" evidence="4">
    <location>
        <begin position="508"/>
        <end position="526"/>
    </location>
</feature>
<gene>
    <name evidence="6" type="ORF">CLO192961_LOCUS390519</name>
</gene>
<dbReference type="InterPro" id="IPR033316">
    <property type="entry name" value="RBBP8-like"/>
</dbReference>
<dbReference type="Proteomes" id="UP000766486">
    <property type="component" value="Unassembled WGS sequence"/>
</dbReference>
<feature type="compositionally biased region" description="Basic and acidic residues" evidence="4">
    <location>
        <begin position="457"/>
        <end position="480"/>
    </location>
</feature>
<dbReference type="EMBL" id="CABFNS010000892">
    <property type="protein sequence ID" value="VUC34677.1"/>
    <property type="molecule type" value="Genomic_DNA"/>
</dbReference>
<feature type="region of interest" description="Disordered" evidence="4">
    <location>
        <begin position="69"/>
        <end position="104"/>
    </location>
</feature>
<feature type="domain" description="DNA endonuclease activator Ctp1 C-terminal" evidence="5">
    <location>
        <begin position="547"/>
        <end position="660"/>
    </location>
</feature>
<feature type="region of interest" description="Disordered" evidence="4">
    <location>
        <begin position="335"/>
        <end position="365"/>
    </location>
</feature>
<evidence type="ECO:0000256" key="4">
    <source>
        <dbReference type="SAM" id="MobiDB-lite"/>
    </source>
</evidence>
<comment type="caution">
    <text evidence="6">The sequence shown here is derived from an EMBL/GenBank/DDBJ whole genome shotgun (WGS) entry which is preliminary data.</text>
</comment>
<comment type="subcellular location">
    <subcellularLocation>
        <location evidence="1">Nucleus</location>
    </subcellularLocation>
</comment>
<evidence type="ECO:0000256" key="3">
    <source>
        <dbReference type="ARBA" id="ARBA00023242"/>
    </source>
</evidence>
<dbReference type="InterPro" id="IPR013882">
    <property type="entry name" value="Ctp1_C"/>
</dbReference>
<evidence type="ECO:0000259" key="5">
    <source>
        <dbReference type="Pfam" id="PF08573"/>
    </source>
</evidence>
<keyword evidence="3" id="KW-0539">Nucleus</keyword>
<dbReference type="PANTHER" id="PTHR15107:SF0">
    <property type="entry name" value="DNA ENDONUCLEASE ACTIVATOR CTP1 C-TERMINAL DOMAIN-CONTAINING PROTEIN"/>
    <property type="match status" value="1"/>
</dbReference>
<feature type="region of interest" description="Disordered" evidence="4">
    <location>
        <begin position="457"/>
        <end position="530"/>
    </location>
</feature>
<evidence type="ECO:0000256" key="2">
    <source>
        <dbReference type="ARBA" id="ARBA00022763"/>
    </source>
</evidence>
<proteinExistence type="predicted"/>
<name>A0ABY6UWT8_BIOOC</name>